<proteinExistence type="predicted"/>
<dbReference type="Proteomes" id="UP000835052">
    <property type="component" value="Unassembled WGS sequence"/>
</dbReference>
<keyword evidence="2" id="KW-1185">Reference proteome</keyword>
<accession>A0A8S1GWX3</accession>
<evidence type="ECO:0000313" key="2">
    <source>
        <dbReference type="Proteomes" id="UP000835052"/>
    </source>
</evidence>
<reference evidence="1" key="1">
    <citation type="submission" date="2020-10" db="EMBL/GenBank/DDBJ databases">
        <authorList>
            <person name="Kikuchi T."/>
        </authorList>
    </citation>
    <scope>NUCLEOTIDE SEQUENCE</scope>
    <source>
        <strain evidence="1">NKZ352</strain>
    </source>
</reference>
<name>A0A8S1GWX3_9PELO</name>
<comment type="caution">
    <text evidence="1">The sequence shown here is derived from an EMBL/GenBank/DDBJ whole genome shotgun (WGS) entry which is preliminary data.</text>
</comment>
<protein>
    <submittedName>
        <fullName evidence="1">Uncharacterized protein</fullName>
    </submittedName>
</protein>
<evidence type="ECO:0000313" key="1">
    <source>
        <dbReference type="EMBL" id="CAD6187504.1"/>
    </source>
</evidence>
<organism evidence="1 2">
    <name type="scientific">Caenorhabditis auriculariae</name>
    <dbReference type="NCBI Taxonomy" id="2777116"/>
    <lineage>
        <taxon>Eukaryota</taxon>
        <taxon>Metazoa</taxon>
        <taxon>Ecdysozoa</taxon>
        <taxon>Nematoda</taxon>
        <taxon>Chromadorea</taxon>
        <taxon>Rhabditida</taxon>
        <taxon>Rhabditina</taxon>
        <taxon>Rhabditomorpha</taxon>
        <taxon>Rhabditoidea</taxon>
        <taxon>Rhabditidae</taxon>
        <taxon>Peloderinae</taxon>
        <taxon>Caenorhabditis</taxon>
    </lineage>
</organism>
<dbReference type="AlphaFoldDB" id="A0A8S1GWX3"/>
<sequence length="117" mass="13242">MRILSDTVIRERANTTSQRRAAVVETTLQWRCSSLWFEEAVRDHVMDSKANQTLINLSQHLPTAATWSVGEPSVRNSSTDTPSLRPRFILTSVCLLGMNMEYSKTLCAAVKVLYEPR</sequence>
<gene>
    <name evidence="1" type="ORF">CAUJ_LOCUS3423</name>
</gene>
<dbReference type="EMBL" id="CAJGYM010000006">
    <property type="protein sequence ID" value="CAD6187504.1"/>
    <property type="molecule type" value="Genomic_DNA"/>
</dbReference>